<dbReference type="PANTHER" id="PTHR43432">
    <property type="entry name" value="SLR0285 PROTEIN"/>
    <property type="match status" value="1"/>
</dbReference>
<dbReference type="PANTHER" id="PTHR43432:SF5">
    <property type="entry name" value="ELP3_MIAA_NIFB-LIKE RADICAL SAM CORE DOMAIN-CONTAINING PROTEIN"/>
    <property type="match status" value="1"/>
</dbReference>
<dbReference type="Pfam" id="PF04055">
    <property type="entry name" value="Radical_SAM"/>
    <property type="match status" value="1"/>
</dbReference>
<name>A0ABW5KEI9_9SPHI</name>
<evidence type="ECO:0000313" key="5">
    <source>
        <dbReference type="EMBL" id="MFD2546425.1"/>
    </source>
</evidence>
<protein>
    <submittedName>
        <fullName evidence="5">Radical SAM protein</fullName>
    </submittedName>
</protein>
<dbReference type="SUPFAM" id="SSF102114">
    <property type="entry name" value="Radical SAM enzymes"/>
    <property type="match status" value="1"/>
</dbReference>
<keyword evidence="2" id="KW-0408">Iron</keyword>
<gene>
    <name evidence="5" type="ORF">ACFSR5_02065</name>
</gene>
<dbReference type="EMBL" id="JBHULR010000001">
    <property type="protein sequence ID" value="MFD2546425.1"/>
    <property type="molecule type" value="Genomic_DNA"/>
</dbReference>
<evidence type="ECO:0000256" key="3">
    <source>
        <dbReference type="ARBA" id="ARBA00023014"/>
    </source>
</evidence>
<evidence type="ECO:0000313" key="6">
    <source>
        <dbReference type="Proteomes" id="UP001597545"/>
    </source>
</evidence>
<proteinExistence type="predicted"/>
<dbReference type="InterPro" id="IPR040086">
    <property type="entry name" value="MJ0683-like"/>
</dbReference>
<dbReference type="InterPro" id="IPR006638">
    <property type="entry name" value="Elp3/MiaA/NifB-like_rSAM"/>
</dbReference>
<dbReference type="Proteomes" id="UP001597545">
    <property type="component" value="Unassembled WGS sequence"/>
</dbReference>
<dbReference type="CDD" id="cd01335">
    <property type="entry name" value="Radical_SAM"/>
    <property type="match status" value="1"/>
</dbReference>
<dbReference type="SFLD" id="SFLDS00029">
    <property type="entry name" value="Radical_SAM"/>
    <property type="match status" value="1"/>
</dbReference>
<evidence type="ECO:0000256" key="2">
    <source>
        <dbReference type="ARBA" id="ARBA00023004"/>
    </source>
</evidence>
<dbReference type="SMART" id="SM00729">
    <property type="entry name" value="Elp3"/>
    <property type="match status" value="1"/>
</dbReference>
<feature type="domain" description="Elp3/MiaA/NifB-like radical SAM core" evidence="4">
    <location>
        <begin position="22"/>
        <end position="255"/>
    </location>
</feature>
<keyword evidence="1" id="KW-0479">Metal-binding</keyword>
<sequence length="303" mass="34778">MQHFTVKSVLNKTKQRDPWFLDDYTLNPYSGCSFNCLYCYIRGSKYGINMAEKVQAKSHAIALLDKQLTLRARKKQYGIIVLSSATDPYSYPEETQLLTRSLLEVILKHRFPVHMISKSNLICRDFDLLQRIDEVSILPDDLRDRVSHRAFVTFSFATTDDALAHIFEPGAPTPSVRLEALRSASEKGLHTGVSLMPLLPYITDTAEHLEHMFDTFKQAGAQYIFPATLHVQGTQASDNKTLVLRAIDKHFPHLRATYDRLFQHNHQLPFYYRDAFRQKTEALSRSYGLQNTLFTVEQQDAAC</sequence>
<comment type="caution">
    <text evidence="5">The sequence shown here is derived from an EMBL/GenBank/DDBJ whole genome shotgun (WGS) entry which is preliminary data.</text>
</comment>
<dbReference type="InterPro" id="IPR007197">
    <property type="entry name" value="rSAM"/>
</dbReference>
<keyword evidence="3" id="KW-0411">Iron-sulfur</keyword>
<evidence type="ECO:0000259" key="4">
    <source>
        <dbReference type="SMART" id="SM00729"/>
    </source>
</evidence>
<organism evidence="5 6">
    <name type="scientific">Sphingobacterium suaedae</name>
    <dbReference type="NCBI Taxonomy" id="1686402"/>
    <lineage>
        <taxon>Bacteria</taxon>
        <taxon>Pseudomonadati</taxon>
        <taxon>Bacteroidota</taxon>
        <taxon>Sphingobacteriia</taxon>
        <taxon>Sphingobacteriales</taxon>
        <taxon>Sphingobacteriaceae</taxon>
        <taxon>Sphingobacterium</taxon>
    </lineage>
</organism>
<accession>A0ABW5KEI9</accession>
<evidence type="ECO:0000256" key="1">
    <source>
        <dbReference type="ARBA" id="ARBA00022723"/>
    </source>
</evidence>
<dbReference type="SFLD" id="SFLDG01084">
    <property type="entry name" value="Uncharacterised_Radical_SAM_Su"/>
    <property type="match status" value="1"/>
</dbReference>
<dbReference type="Gene3D" id="3.80.30.30">
    <property type="match status" value="1"/>
</dbReference>
<dbReference type="InterPro" id="IPR058240">
    <property type="entry name" value="rSAM_sf"/>
</dbReference>
<reference evidence="6" key="1">
    <citation type="journal article" date="2019" name="Int. J. Syst. Evol. Microbiol.">
        <title>The Global Catalogue of Microorganisms (GCM) 10K type strain sequencing project: providing services to taxonomists for standard genome sequencing and annotation.</title>
        <authorList>
            <consortium name="The Broad Institute Genomics Platform"/>
            <consortium name="The Broad Institute Genome Sequencing Center for Infectious Disease"/>
            <person name="Wu L."/>
            <person name="Ma J."/>
        </authorList>
    </citation>
    <scope>NUCLEOTIDE SEQUENCE [LARGE SCALE GENOMIC DNA]</scope>
    <source>
        <strain evidence="6">KCTC 42662</strain>
    </source>
</reference>
<keyword evidence="6" id="KW-1185">Reference proteome</keyword>
<dbReference type="RefSeq" id="WP_380900199.1">
    <property type="nucleotide sequence ID" value="NZ_JBHUEG010000002.1"/>
</dbReference>